<dbReference type="Proteomes" id="UP000788993">
    <property type="component" value="Unassembled WGS sequence"/>
</dbReference>
<dbReference type="GO" id="GO:0003723">
    <property type="term" value="F:RNA binding"/>
    <property type="evidence" value="ECO:0007669"/>
    <property type="project" value="UniProtKB-KW"/>
</dbReference>
<dbReference type="InterPro" id="IPR013103">
    <property type="entry name" value="RVT_2"/>
</dbReference>
<name>A0A9P8SYI7_9ASCO</name>
<proteinExistence type="predicted"/>
<evidence type="ECO:0000259" key="10">
    <source>
        <dbReference type="PROSITE" id="PS50994"/>
    </source>
</evidence>
<comment type="function">
    <text evidence="8">Integrase (IN) targets the VLP to the nucleus, where a subparticle preintegration complex (PIC) containing at least integrase and the newly synthesized dsDNA copy of the retrotransposon must transit the nuclear membrane. Once in the nucleus, integrase performs the integration of the dsDNA into the host genome.</text>
</comment>
<accession>A0A9P8SYI7</accession>
<protein>
    <recommendedName>
        <fullName evidence="10">Integrase catalytic domain-containing protein</fullName>
    </recommendedName>
</protein>
<dbReference type="GO" id="GO:0005634">
    <property type="term" value="C:nucleus"/>
    <property type="evidence" value="ECO:0007669"/>
    <property type="project" value="UniProtKB-SubCell"/>
</dbReference>
<dbReference type="SUPFAM" id="SSF56672">
    <property type="entry name" value="DNA/RNA polymerases"/>
    <property type="match status" value="1"/>
</dbReference>
<evidence type="ECO:0000256" key="9">
    <source>
        <dbReference type="SAM" id="MobiDB-lite"/>
    </source>
</evidence>
<evidence type="ECO:0000256" key="2">
    <source>
        <dbReference type="ARBA" id="ARBA00004123"/>
    </source>
</evidence>
<reference evidence="11" key="1">
    <citation type="journal article" date="2021" name="Open Biol.">
        <title>Shared evolutionary footprints suggest mitochondrial oxidative damage underlies multiple complex I losses in fungi.</title>
        <authorList>
            <person name="Schikora-Tamarit M.A."/>
            <person name="Marcet-Houben M."/>
            <person name="Nosek J."/>
            <person name="Gabaldon T."/>
        </authorList>
    </citation>
    <scope>NUCLEOTIDE SEQUENCE</scope>
    <source>
        <strain evidence="11">NCAIM Y.01608</strain>
    </source>
</reference>
<organism evidence="11 12">
    <name type="scientific">Ogataea polymorpha</name>
    <dbReference type="NCBI Taxonomy" id="460523"/>
    <lineage>
        <taxon>Eukaryota</taxon>
        <taxon>Fungi</taxon>
        <taxon>Dikarya</taxon>
        <taxon>Ascomycota</taxon>
        <taxon>Saccharomycotina</taxon>
        <taxon>Pichiomycetes</taxon>
        <taxon>Pichiales</taxon>
        <taxon>Pichiaceae</taxon>
        <taxon>Ogataea</taxon>
    </lineage>
</organism>
<dbReference type="InterPro" id="IPR057670">
    <property type="entry name" value="SH3_retrovirus"/>
</dbReference>
<keyword evidence="4" id="KW-0963">Cytoplasm</keyword>
<evidence type="ECO:0000256" key="6">
    <source>
        <dbReference type="ARBA" id="ARBA00023242"/>
    </source>
</evidence>
<dbReference type="PANTHER" id="PTHR11439:SF483">
    <property type="entry name" value="PEPTIDE SYNTHASE GLIP-LIKE, PUTATIVE (AFU_ORTHOLOGUE AFUA_3G12920)-RELATED"/>
    <property type="match status" value="1"/>
</dbReference>
<dbReference type="GO" id="GO:0015074">
    <property type="term" value="P:DNA integration"/>
    <property type="evidence" value="ECO:0007669"/>
    <property type="project" value="InterPro"/>
</dbReference>
<dbReference type="GO" id="GO:0004523">
    <property type="term" value="F:RNA-DNA hybrid ribonuclease activity"/>
    <property type="evidence" value="ECO:0007669"/>
    <property type="project" value="UniProtKB-EC"/>
</dbReference>
<comment type="subcellular location">
    <subcellularLocation>
        <location evidence="3">Cytoplasm</location>
    </subcellularLocation>
    <subcellularLocation>
        <location evidence="2">Nucleus</location>
    </subcellularLocation>
</comment>
<gene>
    <name evidence="11" type="ORF">OGATHE_006379</name>
</gene>
<evidence type="ECO:0000313" key="11">
    <source>
        <dbReference type="EMBL" id="KAH3659119.1"/>
    </source>
</evidence>
<dbReference type="Gene3D" id="3.30.420.10">
    <property type="entry name" value="Ribonuclease H-like superfamily/Ribonuclease H"/>
    <property type="match status" value="1"/>
</dbReference>
<comment type="catalytic activity">
    <reaction evidence="1">
        <text>Endonucleolytic cleavage to 5'-phosphomonoester.</text>
        <dbReference type="EC" id="3.1.26.4"/>
    </reaction>
</comment>
<dbReference type="InterPro" id="IPR036397">
    <property type="entry name" value="RNaseH_sf"/>
</dbReference>
<dbReference type="PANTHER" id="PTHR11439">
    <property type="entry name" value="GAG-POL-RELATED RETROTRANSPOSON"/>
    <property type="match status" value="1"/>
</dbReference>
<keyword evidence="5" id="KW-0694">RNA-binding</keyword>
<reference evidence="11" key="2">
    <citation type="submission" date="2021-01" db="EMBL/GenBank/DDBJ databases">
        <authorList>
            <person name="Schikora-Tamarit M.A."/>
        </authorList>
    </citation>
    <scope>NUCLEOTIDE SEQUENCE</scope>
    <source>
        <strain evidence="11">NCAIM Y.01608</strain>
    </source>
</reference>
<comment type="caution">
    <text evidence="11">The sequence shown here is derived from an EMBL/GenBank/DDBJ whole genome shotgun (WGS) entry which is preliminary data.</text>
</comment>
<keyword evidence="6" id="KW-0539">Nucleus</keyword>
<evidence type="ECO:0000256" key="1">
    <source>
        <dbReference type="ARBA" id="ARBA00000077"/>
    </source>
</evidence>
<sequence>MLGKRTKIIPKTNTTKVKYPLELLQADKITSPKLTPNSIIESLECCVYVPIDNGTEFCNNQLNQFLRRKGIYHELTESYASYENGVDERMHHTLIERTRFLLSSSGCSERFWPYALFMANFLINREPSAAISLKIPYQLWYNKLPDYSRYHPFGCQAYYMIPNVRRQSKFSDIASLAVFLGHSESRKSYILYDCVHKSFIETSQVKFNAWDFPLKGSKKSSIPILDTIPGRPLTMRPQFYTHVPSSSEPQDTSSPSVQMGPLDSHMPDSIITPLKNALLIRFWNLLAAHHSPTNSYSPIVLASPSPPNSQSDSLNLVTPQIRPWDPLDFDTEPDPPRYPCRRLNNNALMAVTAAPSSKFSVPTSVSEAMTSPAWRQAMLDELHAHKVSATWSFVRLHLVVQGFRQVYGLDYTETFSPDICYESVQVLLAIAAQLRLQIHQIDVNTAFLNGDLDEEIYMNQPPGFVQPGSEKKVCRLRRSLYDLKQAPLCWNFKINAVPYRSGFTRVPSEFGIYVSHEDPRIYVGLYVDDLLILSSSPSKIQTTEDHLSSQFTMKDLGPVQHFLGLDIGCHLHSVSLSLHTYIDQLLSHYGMSSFDIQRNLRNLIWAKANHVLKCLKGTSTYGITYSKDPQLFLRGYCDADWGGNVDRYSTTGYVFVLANAPITCRSKKEATVALSSTEVEYMALGDAVKELLWLKQLLYLLKVRCLKLPTICCDNTSTLALSDHPAYHPETKHLDIRYHLIRTHIQNKALMTFHVPSSFNIADLLTKALNREKFESFRSKQNLKII</sequence>
<dbReference type="SUPFAM" id="SSF53098">
    <property type="entry name" value="Ribonuclease H-like"/>
    <property type="match status" value="1"/>
</dbReference>
<dbReference type="CDD" id="cd09272">
    <property type="entry name" value="RNase_HI_RT_Ty1"/>
    <property type="match status" value="1"/>
</dbReference>
<feature type="region of interest" description="Disordered" evidence="9">
    <location>
        <begin position="241"/>
        <end position="262"/>
    </location>
</feature>
<dbReference type="Pfam" id="PF25597">
    <property type="entry name" value="SH3_retrovirus"/>
    <property type="match status" value="1"/>
</dbReference>
<dbReference type="AlphaFoldDB" id="A0A9P8SYI7"/>
<dbReference type="InterPro" id="IPR012337">
    <property type="entry name" value="RNaseH-like_sf"/>
</dbReference>
<evidence type="ECO:0000256" key="3">
    <source>
        <dbReference type="ARBA" id="ARBA00004496"/>
    </source>
</evidence>
<dbReference type="InterPro" id="IPR043502">
    <property type="entry name" value="DNA/RNA_pol_sf"/>
</dbReference>
<comment type="function">
    <text evidence="7">Reverse transcriptase/ribonuclease H (RT) is a multifunctional enzyme that catalyzes the conversion of the retro-elements RNA genome into dsDNA within the VLP. The enzyme displays a DNA polymerase activity that can copy either DNA or RNA templates, and a ribonuclease H (RNase H) activity that cleaves the RNA strand of RNA-DNA heteroduplexes during plus-strand synthesis and hydrolyzes RNA primers. The conversion leads to a linear dsDNA copy of the retrotransposon that includes long terminal repeats (LTRs) at both ends.</text>
</comment>
<dbReference type="GO" id="GO:0005737">
    <property type="term" value="C:cytoplasm"/>
    <property type="evidence" value="ECO:0007669"/>
    <property type="project" value="UniProtKB-SubCell"/>
</dbReference>
<dbReference type="InterPro" id="IPR001584">
    <property type="entry name" value="Integrase_cat-core"/>
</dbReference>
<feature type="domain" description="Integrase catalytic" evidence="10">
    <location>
        <begin position="49"/>
        <end position="144"/>
    </location>
</feature>
<dbReference type="EMBL" id="JAEUBD010001554">
    <property type="protein sequence ID" value="KAH3659119.1"/>
    <property type="molecule type" value="Genomic_DNA"/>
</dbReference>
<dbReference type="Pfam" id="PF07727">
    <property type="entry name" value="RVT_2"/>
    <property type="match status" value="1"/>
</dbReference>
<feature type="compositionally biased region" description="Low complexity" evidence="9">
    <location>
        <begin position="244"/>
        <end position="256"/>
    </location>
</feature>
<keyword evidence="12" id="KW-1185">Reference proteome</keyword>
<evidence type="ECO:0000256" key="5">
    <source>
        <dbReference type="ARBA" id="ARBA00022884"/>
    </source>
</evidence>
<evidence type="ECO:0000256" key="4">
    <source>
        <dbReference type="ARBA" id="ARBA00022490"/>
    </source>
</evidence>
<evidence type="ECO:0000313" key="12">
    <source>
        <dbReference type="Proteomes" id="UP000788993"/>
    </source>
</evidence>
<dbReference type="PROSITE" id="PS50994">
    <property type="entry name" value="INTEGRASE"/>
    <property type="match status" value="1"/>
</dbReference>
<evidence type="ECO:0000256" key="7">
    <source>
        <dbReference type="ARBA" id="ARBA00025590"/>
    </source>
</evidence>
<evidence type="ECO:0000256" key="8">
    <source>
        <dbReference type="ARBA" id="ARBA00025615"/>
    </source>
</evidence>